<dbReference type="InterPro" id="IPR025614">
    <property type="entry name" value="Cell_morpho_N"/>
</dbReference>
<sequence length="2096" mass="225727">MLSTSPPVQPVADGLIAAFRGLAQRRIDITLGWVDHADAQHDSTGYEHMLAALALLYKQSPKPVLKTLIQWRHDRVSEFVATLSELQIVRRRVTIEQIFWEAASRLLGGSQEMDVDVSLSATLEDYAFEWVLGFARYTSTAVGGDLQAEARYGTMEKVCAVLGMLSRRRFEAITSRFCKEMEPRVKMEAGLARAEVIQLCHCLHQLCIGLSTPAELRAATAFLRTAQPLRWVPPKKKSEVQHAVAEMLVKVLSAGVGRPVSLSPDHSQHVRQWFEAVSTVRQEITAWVKQSEKKHIVAGYPFITVLLCLGDDRAAFESFLDTALMKAFKDVKQRKTALECLHLLLVFYLRSNGRGEHNDNMWARIQAAVTQVIASLRKGGCPGEPHREILVQICAVATEIHSEFGLHACIESLLTSEPLSENVSIGLQALLAAMESGYAERGASGAALGGLLGGGVAGGRGGLASAASSRREAMLQAVREGRSPLAEHGIGTTAMLPQLRVHLGHILRACHAAYGQALLTASRALHELVAKERMPGLSVLRLALRCLPYVLPQDWTTGRQLAESVAPYTLHAEASVRQEAAEALQRCVQAVPETRWAVLRAVVAQTWSMPDELPQQLYDTARLCISLMHAWQERLAGGEEAAVATFRPSGVGGGGQSGEAGVGMEVVRCVEATGLMLLCSLDTVVRQCALDLVMAVRDLHCAVLAAESQKGDVAGARGAPEEVFTYVADVAEVGGEDIVGTAWFDALEWYERLGGGGGMGSGAPSGLPGAVHENLRWGMCVSQLIRQSWELCPAAVGLAAHHTLPRLRALMHPDAAHGGGHLVPPEEGRRLDMWRNYGLLLCSAGPGSLAPSKDSYRLLLPALRYGVEAQQAAAAAALGRTHPEAQELLFEELAPIEESLTERTRVKGKRREVRTYLSAVFRMLAEGARPGPCLRRACTYFLAFMEDTLRHVAPNTGGGAVGGTAVPVLGSDGGVEELLLVRQALCKVVQQAGPTAAACAPSQCTPALRRQLFVACAQWCAESPTALRIEAEKTAAAAGASGTGRRDSHHHHQEVHGPARVVDQMAETVWCGAQRALAALLQGPAFDADARKPHGRVFSWITKMFTIAPATRSSGASAWAPAADIPAGIARSALLHHLQANLELFSMCIDLCYHSDRRIGNGYFSVLAEVGMRWQVKYELPVLLCLLQHKVGDPDMQTRHEAVQMLEMVKERHPGAPAAQGSGRAGQAVVAGEVPETYVAFQCQLSSSLASQYAQLSPAVCVEMIERALESARLRDGPAAAPAEYASLGHLLPWVDNLSFAKSREDETPTDRVLRGLYQLTVQREGAATHDIEQLWRRVACKVRNIAPVVDFLILSMRQEHRSQERRELYLAVCKRVALYLARVAPQTTIDKLVFEVSSSIYCKDTDAQDAPAPSLAGSKSISRGVQRFPRVTLRAVATAGAPLISCEPSGVDTAPALSRRPPSHDSTPVAQRRSFDHPVNQQPQPPPHTHTPSASARPVPRHDLALMLLSELACEHDDDLRGHLPLLLHATVVSLDTVEPTVAAHGQQLLINLVGTLALKPLEGSLAAGGDAAQVGGEEGPKEEHENLVQLMAFLRGMKGHAMWGREDAELGGEHIASAGSLGALVELLVDAMRFDCAELRERWGKLALQWALQCSSQHLACRSQQVYRALAPPATAEACQSLLACLHRCVLHPVPEVLNFALEVMLTLRHIAMTLAEEKLILYPQLLWAAIALLHTPLVHLYLEGVHLLALVLRRWNLASSAVDTVLLATRPQGSAPLQGEDGLVSLLLKGLTTSASRQVTGAVLAHLVRLPHCSALVAASRALREERIVTATVCLLPSLWIEVVAAEARMPPEDPLGAAAAARDLAEACAQLGAHQLAQWLTSAAELCEEAARAPNAGAAFGGLGPGARGNLRGGADHSEVAELQLLALRDAVCGAFFPRHAPRCLVQLMVLVQSLGALPHQRAVLQLLASWLQHPALADSKELHGVVASGVFGHVASMVEGPHGAEAIAVLSCVVAHATKHVTSPKEPLDASRYWQMAPQSDGTAAFLEMVLERTSSTGNGRHGFDPPTLPFLRLPSARAQFPPSQAPSSIR</sequence>
<feature type="region of interest" description="Disordered" evidence="1">
    <location>
        <begin position="1037"/>
        <end position="1056"/>
    </location>
</feature>
<dbReference type="GO" id="GO:0000902">
    <property type="term" value="P:cell morphogenesis"/>
    <property type="evidence" value="ECO:0007669"/>
    <property type="project" value="InterPro"/>
</dbReference>
<evidence type="ECO:0000259" key="4">
    <source>
        <dbReference type="Pfam" id="PF14228"/>
    </source>
</evidence>
<dbReference type="InterPro" id="IPR029473">
    <property type="entry name" value="MOR2-PAG1_mid"/>
</dbReference>
<name>A0AAE0BS88_9CHLO</name>
<dbReference type="GO" id="GO:0005938">
    <property type="term" value="C:cell cortex"/>
    <property type="evidence" value="ECO:0007669"/>
    <property type="project" value="TreeGrafter"/>
</dbReference>
<comment type="caution">
    <text evidence="5">The sequence shown here is derived from an EMBL/GenBank/DDBJ whole genome shotgun (WGS) entry which is preliminary data.</text>
</comment>
<gene>
    <name evidence="5" type="ORF">CYMTET_49042</name>
</gene>
<feature type="domain" description="Cell morphogenesis central region" evidence="4">
    <location>
        <begin position="670"/>
        <end position="1114"/>
    </location>
</feature>
<dbReference type="InterPro" id="IPR025481">
    <property type="entry name" value="Cell_Morphogen_C"/>
</dbReference>
<dbReference type="SUPFAM" id="SSF48371">
    <property type="entry name" value="ARM repeat"/>
    <property type="match status" value="2"/>
</dbReference>
<dbReference type="Pfam" id="PF14225">
    <property type="entry name" value="MOR2-PAG1_C"/>
    <property type="match status" value="1"/>
</dbReference>
<dbReference type="Pfam" id="PF14228">
    <property type="entry name" value="MOR2-PAG1_mid"/>
    <property type="match status" value="3"/>
</dbReference>
<accession>A0AAE0BS88</accession>
<dbReference type="GO" id="GO:0030427">
    <property type="term" value="C:site of polarized growth"/>
    <property type="evidence" value="ECO:0007669"/>
    <property type="project" value="TreeGrafter"/>
</dbReference>
<evidence type="ECO:0000259" key="2">
    <source>
        <dbReference type="Pfam" id="PF14222"/>
    </source>
</evidence>
<dbReference type="PANTHER" id="PTHR12295">
    <property type="entry name" value="FURRY-RELATED"/>
    <property type="match status" value="1"/>
</dbReference>
<evidence type="ECO:0000313" key="6">
    <source>
        <dbReference type="Proteomes" id="UP001190700"/>
    </source>
</evidence>
<dbReference type="Pfam" id="PF14222">
    <property type="entry name" value="MOR2-PAG1_N"/>
    <property type="match status" value="1"/>
</dbReference>
<evidence type="ECO:0000256" key="1">
    <source>
        <dbReference type="SAM" id="MobiDB-lite"/>
    </source>
</evidence>
<evidence type="ECO:0000313" key="5">
    <source>
        <dbReference type="EMBL" id="KAK3241169.1"/>
    </source>
</evidence>
<evidence type="ECO:0000259" key="3">
    <source>
        <dbReference type="Pfam" id="PF14225"/>
    </source>
</evidence>
<dbReference type="Proteomes" id="UP001190700">
    <property type="component" value="Unassembled WGS sequence"/>
</dbReference>
<feature type="domain" description="Cell morphogenesis central region" evidence="4">
    <location>
        <begin position="1500"/>
        <end position="1700"/>
    </location>
</feature>
<dbReference type="EMBL" id="LGRX02033457">
    <property type="protein sequence ID" value="KAK3241169.1"/>
    <property type="molecule type" value="Genomic_DNA"/>
</dbReference>
<reference evidence="5 6" key="1">
    <citation type="journal article" date="2015" name="Genome Biol. Evol.">
        <title>Comparative Genomics of a Bacterivorous Green Alga Reveals Evolutionary Causalities and Consequences of Phago-Mixotrophic Mode of Nutrition.</title>
        <authorList>
            <person name="Burns J.A."/>
            <person name="Paasch A."/>
            <person name="Narechania A."/>
            <person name="Kim E."/>
        </authorList>
    </citation>
    <scope>NUCLEOTIDE SEQUENCE [LARGE SCALE GENOMIC DNA]</scope>
    <source>
        <strain evidence="5 6">PLY_AMNH</strain>
    </source>
</reference>
<dbReference type="InterPro" id="IPR016024">
    <property type="entry name" value="ARM-type_fold"/>
</dbReference>
<feature type="domain" description="Cell morphogenesis protein N-terminal" evidence="2">
    <location>
        <begin position="90"/>
        <end position="631"/>
    </location>
</feature>
<feature type="domain" description="Cell morphogenesis central region" evidence="4">
    <location>
        <begin position="1128"/>
        <end position="1405"/>
    </location>
</feature>
<proteinExistence type="predicted"/>
<protein>
    <submittedName>
        <fullName evidence="5">Uncharacterized protein</fullName>
    </submittedName>
</protein>
<feature type="region of interest" description="Disordered" evidence="1">
    <location>
        <begin position="1451"/>
        <end position="1498"/>
    </location>
</feature>
<keyword evidence="6" id="KW-1185">Reference proteome</keyword>
<feature type="domain" description="Cell morphogenesis protein C-terminal" evidence="3">
    <location>
        <begin position="1726"/>
        <end position="1888"/>
    </location>
</feature>
<dbReference type="PANTHER" id="PTHR12295:SF30">
    <property type="entry name" value="PROTEIN FURRY"/>
    <property type="match status" value="1"/>
</dbReference>
<organism evidence="5 6">
    <name type="scientific">Cymbomonas tetramitiformis</name>
    <dbReference type="NCBI Taxonomy" id="36881"/>
    <lineage>
        <taxon>Eukaryota</taxon>
        <taxon>Viridiplantae</taxon>
        <taxon>Chlorophyta</taxon>
        <taxon>Pyramimonadophyceae</taxon>
        <taxon>Pyramimonadales</taxon>
        <taxon>Pyramimonadaceae</taxon>
        <taxon>Cymbomonas</taxon>
    </lineage>
</organism>
<dbReference type="InterPro" id="IPR039867">
    <property type="entry name" value="Furry/Tao3/Mor2"/>
</dbReference>